<keyword evidence="3" id="KW-1185">Reference proteome</keyword>
<accession>A0A4R0P2C0</accession>
<organism evidence="2 3">
    <name type="scientific">Pedobacter frigidisoli</name>
    <dbReference type="NCBI Taxonomy" id="2530455"/>
    <lineage>
        <taxon>Bacteria</taxon>
        <taxon>Pseudomonadati</taxon>
        <taxon>Bacteroidota</taxon>
        <taxon>Sphingobacteriia</taxon>
        <taxon>Sphingobacteriales</taxon>
        <taxon>Sphingobacteriaceae</taxon>
        <taxon>Pedobacter</taxon>
    </lineage>
</organism>
<feature type="compositionally biased region" description="Polar residues" evidence="1">
    <location>
        <begin position="240"/>
        <end position="250"/>
    </location>
</feature>
<dbReference type="OrthoDB" id="6372253at2"/>
<evidence type="ECO:0000313" key="2">
    <source>
        <dbReference type="EMBL" id="TCD07702.1"/>
    </source>
</evidence>
<proteinExistence type="predicted"/>
<comment type="caution">
    <text evidence="2">The sequence shown here is derived from an EMBL/GenBank/DDBJ whole genome shotgun (WGS) entry which is preliminary data.</text>
</comment>
<evidence type="ECO:0000256" key="1">
    <source>
        <dbReference type="SAM" id="MobiDB-lite"/>
    </source>
</evidence>
<reference evidence="2 3" key="1">
    <citation type="submission" date="2019-02" db="EMBL/GenBank/DDBJ databases">
        <title>Pedobacter sp. RP-3-11 sp. nov., isolated from Arctic soil.</title>
        <authorList>
            <person name="Dahal R.H."/>
        </authorList>
    </citation>
    <scope>NUCLEOTIDE SEQUENCE [LARGE SCALE GENOMIC DNA]</scope>
    <source>
        <strain evidence="2 3">RP-3-11</strain>
    </source>
</reference>
<protein>
    <submittedName>
        <fullName evidence="2">Uncharacterized protein</fullName>
    </submittedName>
</protein>
<evidence type="ECO:0000313" key="3">
    <source>
        <dbReference type="Proteomes" id="UP000291485"/>
    </source>
</evidence>
<dbReference type="AlphaFoldDB" id="A0A4R0P2C0"/>
<dbReference type="EMBL" id="SJSN01000010">
    <property type="protein sequence ID" value="TCD07702.1"/>
    <property type="molecule type" value="Genomic_DNA"/>
</dbReference>
<feature type="compositionally biased region" description="Polar residues" evidence="1">
    <location>
        <begin position="259"/>
        <end position="273"/>
    </location>
</feature>
<dbReference type="RefSeq" id="WP_131559955.1">
    <property type="nucleotide sequence ID" value="NZ_SJSN01000010.1"/>
</dbReference>
<name>A0A4R0P2C0_9SPHI</name>
<feature type="region of interest" description="Disordered" evidence="1">
    <location>
        <begin position="240"/>
        <end position="273"/>
    </location>
</feature>
<gene>
    <name evidence="2" type="ORF">EZ449_14305</name>
</gene>
<dbReference type="Proteomes" id="UP000291485">
    <property type="component" value="Unassembled WGS sequence"/>
</dbReference>
<sequence length="273" mass="31554">MDQNNLEYLKKSLDYLGFGTRLNQVLEDSIYKKLQSFSIGLHQRYIPAEFRSSPEKGVDQMHFELRFNKSRTSDVYYLNAIEASLSRYNASAPVQKRFDLEKDNRMTALQCYKLLCGLSLQKDIFVLDLEDPEGKRNKRVSVWYKLNLDVTDHQGNHPLKWFFPEYGYDLEATFKKYPIIGMDDPEKNEAAIKALRYGNLISLEMELEGKKVPVYLCANPELRRLDIFDQEMRPLTGQQIFPVEQSQVPTPSRGGNVPNPLSVQEQQGSGAKR</sequence>